<keyword evidence="1" id="KW-0472">Membrane</keyword>
<reference evidence="2" key="1">
    <citation type="submission" date="2020-11" db="EMBL/GenBank/DDBJ databases">
        <title>Connecting structure to function with the recovery of over 1000 high-quality activated sludge metagenome-assembled genomes encoding full-length rRNA genes using long-read sequencing.</title>
        <authorList>
            <person name="Singleton C.M."/>
            <person name="Petriglieri F."/>
            <person name="Kristensen J.M."/>
            <person name="Kirkegaard R.H."/>
            <person name="Michaelsen T.Y."/>
            <person name="Andersen M.H."/>
            <person name="Karst S.M."/>
            <person name="Dueholm M.S."/>
            <person name="Nielsen P.H."/>
            <person name="Albertsen M."/>
        </authorList>
    </citation>
    <scope>NUCLEOTIDE SEQUENCE</scope>
    <source>
        <strain evidence="2">Fred_18-Q3-R57-64_BAT3C.431</strain>
    </source>
</reference>
<feature type="transmembrane region" description="Helical" evidence="1">
    <location>
        <begin position="12"/>
        <end position="31"/>
    </location>
</feature>
<dbReference type="AlphaFoldDB" id="A0A7T9I1X2"/>
<evidence type="ECO:0000256" key="1">
    <source>
        <dbReference type="SAM" id="Phobius"/>
    </source>
</evidence>
<evidence type="ECO:0008006" key="3">
    <source>
        <dbReference type="Google" id="ProtNLM"/>
    </source>
</evidence>
<organism evidence="2">
    <name type="scientific">Candidatus Iainarchaeum sp</name>
    <dbReference type="NCBI Taxonomy" id="3101447"/>
    <lineage>
        <taxon>Archaea</taxon>
        <taxon>Candidatus Iainarchaeota</taxon>
        <taxon>Candidatus Iainarchaeia</taxon>
        <taxon>Candidatus Iainarchaeales</taxon>
        <taxon>Candidatus Iainarchaeaceae</taxon>
        <taxon>Candidatus Iainarchaeum</taxon>
    </lineage>
</organism>
<protein>
    <recommendedName>
        <fullName evidence="3">Class III signal peptide-containing protein</fullName>
    </recommendedName>
</protein>
<proteinExistence type="predicted"/>
<name>A0A7T9I1X2_9ARCH</name>
<evidence type="ECO:0000313" key="2">
    <source>
        <dbReference type="EMBL" id="QQR92813.1"/>
    </source>
</evidence>
<keyword evidence="1" id="KW-0812">Transmembrane</keyword>
<gene>
    <name evidence="2" type="ORF">IPJ89_01045</name>
</gene>
<dbReference type="EMBL" id="CP064981">
    <property type="protein sequence ID" value="QQR92813.1"/>
    <property type="molecule type" value="Genomic_DNA"/>
</dbReference>
<sequence>MHARGQVAFEYIVFTAFLMGVAVILFAYSFISYSTTIQVTQSQSVVDQVSNAVDFVYAKGPGNTVLIDIKLPSSVTNFRVDQNYVLMTFLPPVGGSTSVFAFTRAHLTPQQLYFEEGIYTLQVSMTDTNATVTNT</sequence>
<dbReference type="Proteomes" id="UP000596004">
    <property type="component" value="Chromosome"/>
</dbReference>
<keyword evidence="1" id="KW-1133">Transmembrane helix</keyword>
<accession>A0A7T9I1X2</accession>